<feature type="transmembrane region" description="Helical" evidence="6">
    <location>
        <begin position="93"/>
        <end position="114"/>
    </location>
</feature>
<dbReference type="GO" id="GO:0016020">
    <property type="term" value="C:membrane"/>
    <property type="evidence" value="ECO:0007669"/>
    <property type="project" value="UniProtKB-SubCell"/>
</dbReference>
<feature type="transmembrane region" description="Helical" evidence="6">
    <location>
        <begin position="242"/>
        <end position="260"/>
    </location>
</feature>
<reference evidence="8 9" key="1">
    <citation type="submission" date="2018-10" db="EMBL/GenBank/DDBJ databases">
        <title>Sequencing the genomes of 1000 actinobacteria strains.</title>
        <authorList>
            <person name="Klenk H.-P."/>
        </authorList>
    </citation>
    <scope>NUCLEOTIDE SEQUENCE [LARGE SCALE GENOMIC DNA]</scope>
    <source>
        <strain evidence="8 9">DSM 43800</strain>
    </source>
</reference>
<dbReference type="PANTHER" id="PTHR32322:SF2">
    <property type="entry name" value="EAMA DOMAIN-CONTAINING PROTEIN"/>
    <property type="match status" value="1"/>
</dbReference>
<feature type="transmembrane region" description="Helical" evidence="6">
    <location>
        <begin position="65"/>
        <end position="87"/>
    </location>
</feature>
<evidence type="ECO:0000256" key="5">
    <source>
        <dbReference type="ARBA" id="ARBA00023136"/>
    </source>
</evidence>
<feature type="transmembrane region" description="Helical" evidence="6">
    <location>
        <begin position="36"/>
        <end position="53"/>
    </location>
</feature>
<dbReference type="RefSeq" id="WP_121004488.1">
    <property type="nucleotide sequence ID" value="NZ_RBXO01000001.1"/>
</dbReference>
<comment type="similarity">
    <text evidence="2">Belongs to the EamA transporter family.</text>
</comment>
<dbReference type="AlphaFoldDB" id="A0A495VWJ5"/>
<dbReference type="InterPro" id="IPR050638">
    <property type="entry name" value="AA-Vitamin_Transporters"/>
</dbReference>
<feature type="domain" description="EamA" evidence="7">
    <location>
        <begin position="150"/>
        <end position="283"/>
    </location>
</feature>
<evidence type="ECO:0000256" key="1">
    <source>
        <dbReference type="ARBA" id="ARBA00004141"/>
    </source>
</evidence>
<keyword evidence="5 6" id="KW-0472">Membrane</keyword>
<name>A0A495VWJ5_9PSEU</name>
<accession>A0A495VWJ5</accession>
<keyword evidence="4 6" id="KW-1133">Transmembrane helix</keyword>
<feature type="domain" description="EamA" evidence="7">
    <location>
        <begin position="10"/>
        <end position="135"/>
    </location>
</feature>
<feature type="transmembrane region" description="Helical" evidence="6">
    <location>
        <begin position="266"/>
        <end position="284"/>
    </location>
</feature>
<comment type="subcellular location">
    <subcellularLocation>
        <location evidence="1">Membrane</location>
        <topology evidence="1">Multi-pass membrane protein</topology>
    </subcellularLocation>
</comment>
<feature type="transmembrane region" description="Helical" evidence="6">
    <location>
        <begin position="210"/>
        <end position="230"/>
    </location>
</feature>
<feature type="transmembrane region" description="Helical" evidence="6">
    <location>
        <begin position="121"/>
        <end position="140"/>
    </location>
</feature>
<evidence type="ECO:0000313" key="8">
    <source>
        <dbReference type="EMBL" id="RKT53781.1"/>
    </source>
</evidence>
<dbReference type="SUPFAM" id="SSF103481">
    <property type="entry name" value="Multidrug resistance efflux transporter EmrE"/>
    <property type="match status" value="2"/>
</dbReference>
<dbReference type="InterPro" id="IPR037185">
    <property type="entry name" value="EmrE-like"/>
</dbReference>
<feature type="transmembrane region" description="Helical" evidence="6">
    <location>
        <begin position="9"/>
        <end position="30"/>
    </location>
</feature>
<evidence type="ECO:0000256" key="2">
    <source>
        <dbReference type="ARBA" id="ARBA00007362"/>
    </source>
</evidence>
<feature type="transmembrane region" description="Helical" evidence="6">
    <location>
        <begin position="146"/>
        <end position="167"/>
    </location>
</feature>
<dbReference type="PANTHER" id="PTHR32322">
    <property type="entry name" value="INNER MEMBRANE TRANSPORTER"/>
    <property type="match status" value="1"/>
</dbReference>
<gene>
    <name evidence="8" type="ORF">C8E97_2361</name>
</gene>
<keyword evidence="3 6" id="KW-0812">Transmembrane</keyword>
<evidence type="ECO:0000256" key="3">
    <source>
        <dbReference type="ARBA" id="ARBA00022692"/>
    </source>
</evidence>
<feature type="transmembrane region" description="Helical" evidence="6">
    <location>
        <begin position="179"/>
        <end position="198"/>
    </location>
</feature>
<evidence type="ECO:0000256" key="4">
    <source>
        <dbReference type="ARBA" id="ARBA00022989"/>
    </source>
</evidence>
<evidence type="ECO:0000313" key="9">
    <source>
        <dbReference type="Proteomes" id="UP000282084"/>
    </source>
</evidence>
<keyword evidence="9" id="KW-1185">Reference proteome</keyword>
<dbReference type="InterPro" id="IPR000620">
    <property type="entry name" value="EamA_dom"/>
</dbReference>
<dbReference type="OrthoDB" id="4630069at2"/>
<dbReference type="Pfam" id="PF00892">
    <property type="entry name" value="EamA"/>
    <property type="match status" value="2"/>
</dbReference>
<dbReference type="EMBL" id="RBXO01000001">
    <property type="protein sequence ID" value="RKT53781.1"/>
    <property type="molecule type" value="Genomic_DNA"/>
</dbReference>
<organism evidence="8 9">
    <name type="scientific">Saccharothrix australiensis</name>
    <dbReference type="NCBI Taxonomy" id="2072"/>
    <lineage>
        <taxon>Bacteria</taxon>
        <taxon>Bacillati</taxon>
        <taxon>Actinomycetota</taxon>
        <taxon>Actinomycetes</taxon>
        <taxon>Pseudonocardiales</taxon>
        <taxon>Pseudonocardiaceae</taxon>
        <taxon>Saccharothrix</taxon>
    </lineage>
</organism>
<evidence type="ECO:0000259" key="7">
    <source>
        <dbReference type="Pfam" id="PF00892"/>
    </source>
</evidence>
<evidence type="ECO:0000256" key="6">
    <source>
        <dbReference type="SAM" id="Phobius"/>
    </source>
</evidence>
<comment type="caution">
    <text evidence="8">The sequence shown here is derived from an EMBL/GenBank/DDBJ whole genome shotgun (WGS) entry which is preliminary data.</text>
</comment>
<sequence>MRRADWARLLVLGALWGASFIFLRVLAPVIGAVPTAGLRVGVGGLAFLPYFAVVRFRPRWRAHWVHYAVVGLFNVAAPMLLFSYAAVHIPASYSVIINSSTPLFGTLLAAVFLSQPLTVRGVAGLVIGMGGVALVAGAGSTGDATVVFWLGIGACLLAAVCYSLSGVYVKRFAHGVDPVGTAGCSQLLAGLVIFPFWAADLPDIRFTWSIVLNVLALAVLCTTIGFLLYFRLIADVGPARAMMVALLTPLFGVGWGALFLDERITVSVAVGCALIILSAALVLVKPRRRAPSPGPVRSG</sequence>
<dbReference type="Proteomes" id="UP000282084">
    <property type="component" value="Unassembled WGS sequence"/>
</dbReference>
<proteinExistence type="inferred from homology"/>
<protein>
    <submittedName>
        <fullName evidence="8">Threonine/homoserine efflux transporter RhtA</fullName>
    </submittedName>
</protein>